<proteinExistence type="predicted"/>
<organism evidence="2 3">
    <name type="scientific">Crepidotus variabilis</name>
    <dbReference type="NCBI Taxonomy" id="179855"/>
    <lineage>
        <taxon>Eukaryota</taxon>
        <taxon>Fungi</taxon>
        <taxon>Dikarya</taxon>
        <taxon>Basidiomycota</taxon>
        <taxon>Agaricomycotina</taxon>
        <taxon>Agaricomycetes</taxon>
        <taxon>Agaricomycetidae</taxon>
        <taxon>Agaricales</taxon>
        <taxon>Agaricineae</taxon>
        <taxon>Crepidotaceae</taxon>
        <taxon>Crepidotus</taxon>
    </lineage>
</organism>
<feature type="compositionally biased region" description="Low complexity" evidence="1">
    <location>
        <begin position="11"/>
        <end position="23"/>
    </location>
</feature>
<evidence type="ECO:0000313" key="2">
    <source>
        <dbReference type="EMBL" id="KAF9531575.1"/>
    </source>
</evidence>
<protein>
    <submittedName>
        <fullName evidence="2">Uncharacterized protein</fullName>
    </submittedName>
</protein>
<keyword evidence="3" id="KW-1185">Reference proteome</keyword>
<reference evidence="2" key="1">
    <citation type="submission" date="2020-11" db="EMBL/GenBank/DDBJ databases">
        <authorList>
            <consortium name="DOE Joint Genome Institute"/>
            <person name="Ahrendt S."/>
            <person name="Riley R."/>
            <person name="Andreopoulos W."/>
            <person name="Labutti K."/>
            <person name="Pangilinan J."/>
            <person name="Ruiz-Duenas F.J."/>
            <person name="Barrasa J.M."/>
            <person name="Sanchez-Garcia M."/>
            <person name="Camarero S."/>
            <person name="Miyauchi S."/>
            <person name="Serrano A."/>
            <person name="Linde D."/>
            <person name="Babiker R."/>
            <person name="Drula E."/>
            <person name="Ayuso-Fernandez I."/>
            <person name="Pacheco R."/>
            <person name="Padilla G."/>
            <person name="Ferreira P."/>
            <person name="Barriuso J."/>
            <person name="Kellner H."/>
            <person name="Castanera R."/>
            <person name="Alfaro M."/>
            <person name="Ramirez L."/>
            <person name="Pisabarro A.G."/>
            <person name="Kuo A."/>
            <person name="Tritt A."/>
            <person name="Lipzen A."/>
            <person name="He G."/>
            <person name="Yan M."/>
            <person name="Ng V."/>
            <person name="Cullen D."/>
            <person name="Martin F."/>
            <person name="Rosso M.-N."/>
            <person name="Henrissat B."/>
            <person name="Hibbett D."/>
            <person name="Martinez A.T."/>
            <person name="Grigoriev I.V."/>
        </authorList>
    </citation>
    <scope>NUCLEOTIDE SEQUENCE</scope>
    <source>
        <strain evidence="2">CBS 506.95</strain>
    </source>
</reference>
<name>A0A9P6JTH8_9AGAR</name>
<dbReference type="OrthoDB" id="3061143at2759"/>
<accession>A0A9P6JTH8</accession>
<dbReference type="EMBL" id="MU157834">
    <property type="protein sequence ID" value="KAF9531575.1"/>
    <property type="molecule type" value="Genomic_DNA"/>
</dbReference>
<evidence type="ECO:0000313" key="3">
    <source>
        <dbReference type="Proteomes" id="UP000807306"/>
    </source>
</evidence>
<gene>
    <name evidence="2" type="ORF">CPB83DRAFT_891471</name>
</gene>
<comment type="caution">
    <text evidence="2">The sequence shown here is derived from an EMBL/GenBank/DDBJ whole genome shotgun (WGS) entry which is preliminary data.</text>
</comment>
<dbReference type="AlphaFoldDB" id="A0A9P6JTH8"/>
<sequence length="191" mass="21566">MSYADIVRGKPSVVQPQPQQATQKQVDNQVDAQFAWSVLGQPHIDSDDLPAQPTLINLATGRLIRSSSIQNQPDSPKPGNSLVQLNANRNKALPDIYLALEHPFQRWHRKVYFYIQDLSKAGLRRTLDLKNRLKIPHGSHQDTINAGFLHMEENDIIFMMLQLLGETEGASLPIQRNMLLYAQEMHASGHV</sequence>
<evidence type="ECO:0000256" key="1">
    <source>
        <dbReference type="SAM" id="MobiDB-lite"/>
    </source>
</evidence>
<dbReference type="Proteomes" id="UP000807306">
    <property type="component" value="Unassembled WGS sequence"/>
</dbReference>
<feature type="region of interest" description="Disordered" evidence="1">
    <location>
        <begin position="1"/>
        <end position="23"/>
    </location>
</feature>